<accession>A0A378LV23</accession>
<keyword evidence="4 7" id="KW-0812">Transmembrane</keyword>
<dbReference type="GO" id="GO:0005886">
    <property type="term" value="C:plasma membrane"/>
    <property type="evidence" value="ECO:0007669"/>
    <property type="project" value="UniProtKB-SubCell"/>
</dbReference>
<feature type="transmembrane region" description="Helical" evidence="7">
    <location>
        <begin position="119"/>
        <end position="137"/>
    </location>
</feature>
<gene>
    <name evidence="8" type="primary">aaeB</name>
    <name evidence="8" type="ORF">NCTC11532_01866</name>
</gene>
<feature type="transmembrane region" description="Helical" evidence="7">
    <location>
        <begin position="450"/>
        <end position="470"/>
    </location>
</feature>
<dbReference type="Proteomes" id="UP000255297">
    <property type="component" value="Unassembled WGS sequence"/>
</dbReference>
<keyword evidence="2" id="KW-0813">Transport</keyword>
<dbReference type="InterPro" id="IPR006726">
    <property type="entry name" value="PHBA_efflux_AaeB/fusaric-R"/>
</dbReference>
<dbReference type="Pfam" id="PF04632">
    <property type="entry name" value="FUSC"/>
    <property type="match status" value="1"/>
</dbReference>
<sequence length="719" mass="81856">MQAPRQLLTGECVFFWPRTVENRAAIRTAFAAVIAVLISFKFHLETPFWSGMSVVIVSNLYTGNIIDKATMRLVGTVAGAFLGFYIAGLVTNSFLLYFLSCFLIVSMGAYYYSFSINGYAYLLGALCAFIIISQIAINPHNAFLVAIWRPVEIGIGVLVSALSAYFIFPNHLKDNIDAQITEIFQDFSAELDQLFHMLDEGMFDFELLSQNHLKIKKKLRKSRELIGAMTYELGVTKERVDQVRALLNTFYDLARQIHYLILISTQHRDLTVVQSLPLKSILYAIQSDLRQIQESFSNPKDTSMELKTTPIIKYLDNDIGQNSTKKGGAFSFLNAPEGTNTEINNHFFRSNFIYAFVHFLHQMNQSLFLMQSLLSSIPITLAPKFHIIKNQDRIRTDMNVIKRSIKAGVSVILALGFWMVTNWQGGLNGIISSLVLSIRKNLFEMKNVSIHRFLGCSLGGGVALFSLFFIKMTLYDFILIFFVSIWFFSYFMFKLPKYSYIGLQANIALIISLAQEGGPPVYLSPPLQRLSGIVIGIIASFLVANLIWRSDVWTILGRYINKLYLLMGQNLKQILLTSGNEIKLHDLANLFWSSRELLETMEDEPLSIKKKNLLAQMTKQFESLVMIQATISHILLSIDRTKVEETSRLLGYELSNYELAVWETYQKHDVAKGLKLRYELQELLSKADTKRIMTPISNEDFRGFLVYITALDQLIAHIF</sequence>
<feature type="transmembrane region" description="Helical" evidence="7">
    <location>
        <begin position="24"/>
        <end position="42"/>
    </location>
</feature>
<evidence type="ECO:0000313" key="8">
    <source>
        <dbReference type="EMBL" id="STY29668.1"/>
    </source>
</evidence>
<feature type="transmembrane region" description="Helical" evidence="7">
    <location>
        <begin position="143"/>
        <end position="168"/>
    </location>
</feature>
<keyword evidence="9" id="KW-1185">Reference proteome</keyword>
<evidence type="ECO:0000256" key="1">
    <source>
        <dbReference type="ARBA" id="ARBA00004651"/>
    </source>
</evidence>
<protein>
    <submittedName>
        <fullName evidence="8">p-hydroxybenzoic acid efflux pump subunit AaeB</fullName>
    </submittedName>
</protein>
<keyword evidence="5 7" id="KW-1133">Transmembrane helix</keyword>
<evidence type="ECO:0000313" key="9">
    <source>
        <dbReference type="Proteomes" id="UP000255297"/>
    </source>
</evidence>
<dbReference type="AlphaFoldDB" id="A0A378LV23"/>
<dbReference type="STRING" id="1122170.GCA_000701265_00620"/>
<comment type="subcellular location">
    <subcellularLocation>
        <location evidence="1">Cell membrane</location>
        <topology evidence="1">Multi-pass membrane protein</topology>
    </subcellularLocation>
</comment>
<feature type="transmembrane region" description="Helical" evidence="7">
    <location>
        <begin position="477"/>
        <end position="493"/>
    </location>
</feature>
<evidence type="ECO:0000256" key="6">
    <source>
        <dbReference type="ARBA" id="ARBA00023136"/>
    </source>
</evidence>
<feature type="transmembrane region" description="Helical" evidence="7">
    <location>
        <begin position="48"/>
        <end position="66"/>
    </location>
</feature>
<dbReference type="GO" id="GO:0022857">
    <property type="term" value="F:transmembrane transporter activity"/>
    <property type="evidence" value="ECO:0007669"/>
    <property type="project" value="InterPro"/>
</dbReference>
<keyword evidence="3" id="KW-1003">Cell membrane</keyword>
<keyword evidence="6 7" id="KW-0472">Membrane</keyword>
<evidence type="ECO:0000256" key="4">
    <source>
        <dbReference type="ARBA" id="ARBA00022692"/>
    </source>
</evidence>
<evidence type="ECO:0000256" key="2">
    <source>
        <dbReference type="ARBA" id="ARBA00022448"/>
    </source>
</evidence>
<feature type="transmembrane region" description="Helical" evidence="7">
    <location>
        <begin position="411"/>
        <end position="438"/>
    </location>
</feature>
<feature type="transmembrane region" description="Helical" evidence="7">
    <location>
        <begin position="530"/>
        <end position="548"/>
    </location>
</feature>
<name>A0A378LV23_9GAMM</name>
<organism evidence="8 9">
    <name type="scientific">Legionella wadsworthii</name>
    <dbReference type="NCBI Taxonomy" id="28088"/>
    <lineage>
        <taxon>Bacteria</taxon>
        <taxon>Pseudomonadati</taxon>
        <taxon>Pseudomonadota</taxon>
        <taxon>Gammaproteobacteria</taxon>
        <taxon>Legionellales</taxon>
        <taxon>Legionellaceae</taxon>
        <taxon>Legionella</taxon>
    </lineage>
</organism>
<proteinExistence type="predicted"/>
<dbReference type="PANTHER" id="PTHR30509:SF9">
    <property type="entry name" value="MULTIDRUG RESISTANCE PROTEIN MDTO"/>
    <property type="match status" value="1"/>
</dbReference>
<reference evidence="8 9" key="1">
    <citation type="submission" date="2018-06" db="EMBL/GenBank/DDBJ databases">
        <authorList>
            <consortium name="Pathogen Informatics"/>
            <person name="Doyle S."/>
        </authorList>
    </citation>
    <scope>NUCLEOTIDE SEQUENCE [LARGE SCALE GENOMIC DNA]</scope>
    <source>
        <strain evidence="8 9">NCTC11532</strain>
    </source>
</reference>
<dbReference type="PANTHER" id="PTHR30509">
    <property type="entry name" value="P-HYDROXYBENZOIC ACID EFFLUX PUMP SUBUNIT-RELATED"/>
    <property type="match status" value="1"/>
</dbReference>
<evidence type="ECO:0000256" key="3">
    <source>
        <dbReference type="ARBA" id="ARBA00022475"/>
    </source>
</evidence>
<dbReference type="EMBL" id="UGPB01000001">
    <property type="protein sequence ID" value="STY29668.1"/>
    <property type="molecule type" value="Genomic_DNA"/>
</dbReference>
<evidence type="ECO:0000256" key="7">
    <source>
        <dbReference type="SAM" id="Phobius"/>
    </source>
</evidence>
<evidence type="ECO:0000256" key="5">
    <source>
        <dbReference type="ARBA" id="ARBA00022989"/>
    </source>
</evidence>